<accession>A0AA87YZQ6</accession>
<keyword evidence="2" id="KW-1185">Reference proteome</keyword>
<evidence type="ECO:0000313" key="1">
    <source>
        <dbReference type="EMBL" id="GMN22235.1"/>
    </source>
</evidence>
<name>A0AA87YZQ6_FICCA</name>
<protein>
    <submittedName>
        <fullName evidence="1">Uncharacterized protein</fullName>
    </submittedName>
</protein>
<dbReference type="AlphaFoldDB" id="A0AA87YZQ6"/>
<gene>
    <name evidence="1" type="ORF">TIFTF001_047393</name>
</gene>
<reference evidence="1" key="1">
    <citation type="submission" date="2023-07" db="EMBL/GenBank/DDBJ databases">
        <title>draft genome sequence of fig (Ficus carica).</title>
        <authorList>
            <person name="Takahashi T."/>
            <person name="Nishimura K."/>
        </authorList>
    </citation>
    <scope>NUCLEOTIDE SEQUENCE</scope>
</reference>
<comment type="caution">
    <text evidence="1">The sequence shown here is derived from an EMBL/GenBank/DDBJ whole genome shotgun (WGS) entry which is preliminary data.</text>
</comment>
<evidence type="ECO:0000313" key="2">
    <source>
        <dbReference type="Proteomes" id="UP001187192"/>
    </source>
</evidence>
<organism evidence="1 2">
    <name type="scientific">Ficus carica</name>
    <name type="common">Common fig</name>
    <dbReference type="NCBI Taxonomy" id="3494"/>
    <lineage>
        <taxon>Eukaryota</taxon>
        <taxon>Viridiplantae</taxon>
        <taxon>Streptophyta</taxon>
        <taxon>Embryophyta</taxon>
        <taxon>Tracheophyta</taxon>
        <taxon>Spermatophyta</taxon>
        <taxon>Magnoliopsida</taxon>
        <taxon>eudicotyledons</taxon>
        <taxon>Gunneridae</taxon>
        <taxon>Pentapetalae</taxon>
        <taxon>rosids</taxon>
        <taxon>fabids</taxon>
        <taxon>Rosales</taxon>
        <taxon>Moraceae</taxon>
        <taxon>Ficeae</taxon>
        <taxon>Ficus</taxon>
    </lineage>
</organism>
<dbReference type="Proteomes" id="UP001187192">
    <property type="component" value="Unassembled WGS sequence"/>
</dbReference>
<sequence>MSHNSIIDGGTDPKLFMEAMMGEMKRVMRLELEQIHEQIKWMENPRVDQPQPTPNVRGREKVQWKHKVEDSIMSHNSIIDGGTDPKLFMEAMMGEMKRVMRLELEQIHEQIKRMENPRVDQPKPTPNVRGREEVQWRQKAEDSIMSHNSIIDGGTNLKLFMEAMMGEMKRVMRLELEQIHEQIKRMENTRVDQPQPTPNV</sequence>
<dbReference type="EMBL" id="BTGU01005359">
    <property type="protein sequence ID" value="GMN22235.1"/>
    <property type="molecule type" value="Genomic_DNA"/>
</dbReference>
<proteinExistence type="predicted"/>